<dbReference type="RefSeq" id="WP_111293384.1">
    <property type="nucleotide sequence ID" value="NZ_QKZV01000001.1"/>
</dbReference>
<protein>
    <recommendedName>
        <fullName evidence="3">Outer membrane protein assembly factor BamA</fullName>
    </recommendedName>
</protein>
<reference evidence="1 2" key="1">
    <citation type="submission" date="2018-06" db="EMBL/GenBank/DDBJ databases">
        <title>Genomic Encyclopedia of Archaeal and Bacterial Type Strains, Phase II (KMG-II): from individual species to whole genera.</title>
        <authorList>
            <person name="Goeker M."/>
        </authorList>
    </citation>
    <scope>NUCLEOTIDE SEQUENCE [LARGE SCALE GENOMIC DNA]</scope>
    <source>
        <strain evidence="1 2">DSM 23241</strain>
    </source>
</reference>
<sequence>MRLTQYNIISPFILCVCIWLCSCNFCLAQEKKSQLDTTLQFLTPHKGLFEKLVKSIVNSTPPPEDTAIVTINNITPFALYNGAIIRSIHFVDVRFGESVNDTALKKKNLFDEIGNSIHLKTRKSFIAQNLFFKKGQPMSPYLVADNERYLRDQPYLQDARIIITGNSPDYDSVDLTVFYKDVFPISGSGDGGNGQSIYAEVQDENFLGNGQRVKIENLYDLTRRTRYAFGAEYLRRNIAGTFANFTVGYQGNAPAFNSGRREETQVYTSLDLPLVSPYALWTGSLNASLHYTTNQYVSDSLYNQMFKYRYASYDMWAGYNVSARRLLHETNSRKPKDFVALRLVKNDFLEIPNLYETQYNFQYANLVSVLGAFTRFKQDYYRTNFIYGFGRNEDIPAGYNLSALFGWTNKQGYTRPYAGVDLQKYVVTPKQAFFNYELKFGGYFNNGSFQDISFLASLESFSRLRRLGNSRWLVRHFINGSFTQQINTFLNEPLRVNSQFGIPSFNNIIGYNGSSRVTGSCESVFYNTWKFFGFSFAPFAFGNISYLKPIGEGFSYGDVYTAWGGGVRTRNENLVFGTIELRIQYFPRTTIGMSPWNIGVQSNLQFKYNSQYIKKPDFVTVN</sequence>
<comment type="caution">
    <text evidence="1">The sequence shown here is derived from an EMBL/GenBank/DDBJ whole genome shotgun (WGS) entry which is preliminary data.</text>
</comment>
<proteinExistence type="predicted"/>
<evidence type="ECO:0000313" key="1">
    <source>
        <dbReference type="EMBL" id="PZX65945.1"/>
    </source>
</evidence>
<dbReference type="Proteomes" id="UP000249720">
    <property type="component" value="Unassembled WGS sequence"/>
</dbReference>
<accession>A0A2W7SSB9</accession>
<keyword evidence="2" id="KW-1185">Reference proteome</keyword>
<dbReference type="EMBL" id="QKZV01000001">
    <property type="protein sequence ID" value="PZX65945.1"/>
    <property type="molecule type" value="Genomic_DNA"/>
</dbReference>
<dbReference type="OrthoDB" id="609711at2"/>
<gene>
    <name evidence="1" type="ORF">LX80_00440</name>
</gene>
<evidence type="ECO:0008006" key="3">
    <source>
        <dbReference type="Google" id="ProtNLM"/>
    </source>
</evidence>
<organism evidence="1 2">
    <name type="scientific">Hydrotalea sandarakina</name>
    <dbReference type="NCBI Taxonomy" id="1004304"/>
    <lineage>
        <taxon>Bacteria</taxon>
        <taxon>Pseudomonadati</taxon>
        <taxon>Bacteroidota</taxon>
        <taxon>Chitinophagia</taxon>
        <taxon>Chitinophagales</taxon>
        <taxon>Chitinophagaceae</taxon>
        <taxon>Hydrotalea</taxon>
    </lineage>
</organism>
<dbReference type="PROSITE" id="PS51257">
    <property type="entry name" value="PROKAR_LIPOPROTEIN"/>
    <property type="match status" value="1"/>
</dbReference>
<dbReference type="AlphaFoldDB" id="A0A2W7SSB9"/>
<evidence type="ECO:0000313" key="2">
    <source>
        <dbReference type="Proteomes" id="UP000249720"/>
    </source>
</evidence>
<name>A0A2W7SSB9_9BACT</name>